<evidence type="ECO:0000313" key="1">
    <source>
        <dbReference type="EMBL" id="GAI73600.1"/>
    </source>
</evidence>
<dbReference type="EMBL" id="BARW01014159">
    <property type="protein sequence ID" value="GAI73600.1"/>
    <property type="molecule type" value="Genomic_DNA"/>
</dbReference>
<reference evidence="1" key="1">
    <citation type="journal article" date="2014" name="Front. Microbiol.">
        <title>High frequency of phylogenetically diverse reductive dehalogenase-homologous genes in deep subseafloor sedimentary metagenomes.</title>
        <authorList>
            <person name="Kawai M."/>
            <person name="Futagami T."/>
            <person name="Toyoda A."/>
            <person name="Takaki Y."/>
            <person name="Nishi S."/>
            <person name="Hori S."/>
            <person name="Arai W."/>
            <person name="Tsubouchi T."/>
            <person name="Morono Y."/>
            <person name="Uchiyama I."/>
            <person name="Ito T."/>
            <person name="Fujiyama A."/>
            <person name="Inagaki F."/>
            <person name="Takami H."/>
        </authorList>
    </citation>
    <scope>NUCLEOTIDE SEQUENCE</scope>
    <source>
        <strain evidence="1">Expedition CK06-06</strain>
    </source>
</reference>
<dbReference type="AlphaFoldDB" id="X1SDW0"/>
<gene>
    <name evidence="1" type="ORF">S12H4_25342</name>
</gene>
<protein>
    <submittedName>
        <fullName evidence="1">Uncharacterized protein</fullName>
    </submittedName>
</protein>
<name>X1SDW0_9ZZZZ</name>
<feature type="non-terminal residue" evidence="1">
    <location>
        <position position="1"/>
    </location>
</feature>
<sequence length="63" mass="7320">PEDAIFMEKLLETQIDYSLVPCFDLIRDLGWEGKLFFSIEKGKIKEIEIVVGSPLKFIPKEMM</sequence>
<comment type="caution">
    <text evidence="1">The sequence shown here is derived from an EMBL/GenBank/DDBJ whole genome shotgun (WGS) entry which is preliminary data.</text>
</comment>
<organism evidence="1">
    <name type="scientific">marine sediment metagenome</name>
    <dbReference type="NCBI Taxonomy" id="412755"/>
    <lineage>
        <taxon>unclassified sequences</taxon>
        <taxon>metagenomes</taxon>
        <taxon>ecological metagenomes</taxon>
    </lineage>
</organism>
<accession>X1SDW0</accession>
<proteinExistence type="predicted"/>